<organism evidence="2 3">
    <name type="scientific">Cerrena zonata</name>
    <dbReference type="NCBI Taxonomy" id="2478898"/>
    <lineage>
        <taxon>Eukaryota</taxon>
        <taxon>Fungi</taxon>
        <taxon>Dikarya</taxon>
        <taxon>Basidiomycota</taxon>
        <taxon>Agaricomycotina</taxon>
        <taxon>Agaricomycetes</taxon>
        <taxon>Polyporales</taxon>
        <taxon>Cerrenaceae</taxon>
        <taxon>Cerrena</taxon>
    </lineage>
</organism>
<dbReference type="InterPro" id="IPR051540">
    <property type="entry name" value="S-2-haloacid_dehalogenase"/>
</dbReference>
<evidence type="ECO:0000313" key="2">
    <source>
        <dbReference type="EMBL" id="KAK7686015.1"/>
    </source>
</evidence>
<dbReference type="Proteomes" id="UP001385951">
    <property type="component" value="Unassembled WGS sequence"/>
</dbReference>
<dbReference type="SFLD" id="SFLDS00003">
    <property type="entry name" value="Haloacid_Dehalogenase"/>
    <property type="match status" value="1"/>
</dbReference>
<gene>
    <name evidence="2" type="ORF">QCA50_010826</name>
</gene>
<dbReference type="GO" id="GO:0016787">
    <property type="term" value="F:hydrolase activity"/>
    <property type="evidence" value="ECO:0007669"/>
    <property type="project" value="UniProtKB-KW"/>
</dbReference>
<dbReference type="InterPro" id="IPR041492">
    <property type="entry name" value="HAD_2"/>
</dbReference>
<dbReference type="AlphaFoldDB" id="A0AAW0G4C4"/>
<sequence>MSGLNPPKYKALLFDVYCTLVDWETGLYDGLEPMLERIYSPLKGNKKEALAAYFSVETDLQAKHPTMLYADLIARAHAELAVRLKGASSHPDISGSGGDSIIVGAGTSASTVTNVNPDEAEHIAFGKSIPSWPVFPDTIPALKYLSTKYKLAVLSNVDHESFAGTRAVLETSNIEHQFRFDAVYTAQDIGSYKPDLANFKYALAKLKEEFGIEKHEVIMVAGSLVHDHIPANTLGMASVFIDRKAISLNHGPEASRAKYNEKYGSLGEFAAAVAQGVD</sequence>
<dbReference type="PANTHER" id="PTHR43316">
    <property type="entry name" value="HYDROLASE, HALOACID DELAHOGENASE-RELATED"/>
    <property type="match status" value="1"/>
</dbReference>
<comment type="caution">
    <text evidence="2">The sequence shown here is derived from an EMBL/GenBank/DDBJ whole genome shotgun (WGS) entry which is preliminary data.</text>
</comment>
<dbReference type="SUPFAM" id="SSF56784">
    <property type="entry name" value="HAD-like"/>
    <property type="match status" value="1"/>
</dbReference>
<reference evidence="2 3" key="1">
    <citation type="submission" date="2022-09" db="EMBL/GenBank/DDBJ databases">
        <authorList>
            <person name="Palmer J.M."/>
        </authorList>
    </citation>
    <scope>NUCLEOTIDE SEQUENCE [LARGE SCALE GENOMIC DNA]</scope>
    <source>
        <strain evidence="2 3">DSM 7382</strain>
    </source>
</reference>
<dbReference type="Pfam" id="PF13419">
    <property type="entry name" value="HAD_2"/>
    <property type="match status" value="1"/>
</dbReference>
<proteinExistence type="predicted"/>
<dbReference type="InterPro" id="IPR036412">
    <property type="entry name" value="HAD-like_sf"/>
</dbReference>
<evidence type="ECO:0000256" key="1">
    <source>
        <dbReference type="ARBA" id="ARBA00022801"/>
    </source>
</evidence>
<dbReference type="SFLD" id="SFLDG01129">
    <property type="entry name" value="C1.5:_HAD__Beta-PGM__Phosphata"/>
    <property type="match status" value="1"/>
</dbReference>
<dbReference type="Gene3D" id="1.10.150.750">
    <property type="match status" value="1"/>
</dbReference>
<dbReference type="PANTHER" id="PTHR43316:SF9">
    <property type="entry name" value="ACID DEHALOGENASE, PUTATIVE (AFU_ORTHOLOGUE AFUA_6G14460)-RELATED"/>
    <property type="match status" value="1"/>
</dbReference>
<protein>
    <submittedName>
        <fullName evidence="2">Uncharacterized protein</fullName>
    </submittedName>
</protein>
<keyword evidence="3" id="KW-1185">Reference proteome</keyword>
<accession>A0AAW0G4C4</accession>
<dbReference type="Gene3D" id="3.40.50.1000">
    <property type="entry name" value="HAD superfamily/HAD-like"/>
    <property type="match status" value="1"/>
</dbReference>
<keyword evidence="1" id="KW-0378">Hydrolase</keyword>
<dbReference type="InterPro" id="IPR023214">
    <property type="entry name" value="HAD_sf"/>
</dbReference>
<dbReference type="EMBL" id="JASBNA010000018">
    <property type="protein sequence ID" value="KAK7686015.1"/>
    <property type="molecule type" value="Genomic_DNA"/>
</dbReference>
<evidence type="ECO:0000313" key="3">
    <source>
        <dbReference type="Proteomes" id="UP001385951"/>
    </source>
</evidence>
<name>A0AAW0G4C4_9APHY</name>